<accession>A0A2P2MXH3</accession>
<proteinExistence type="predicted"/>
<evidence type="ECO:0000313" key="2">
    <source>
        <dbReference type="EMBL" id="MBX34915.1"/>
    </source>
</evidence>
<dbReference type="EMBL" id="GGEC01054431">
    <property type="protein sequence ID" value="MBX34915.1"/>
    <property type="molecule type" value="Transcribed_RNA"/>
</dbReference>
<protein>
    <submittedName>
        <fullName evidence="2">Uncharacterized protein</fullName>
    </submittedName>
</protein>
<name>A0A2P2MXH3_RHIMU</name>
<reference evidence="2" key="1">
    <citation type="submission" date="2018-02" db="EMBL/GenBank/DDBJ databases">
        <title>Rhizophora mucronata_Transcriptome.</title>
        <authorList>
            <person name="Meera S.P."/>
            <person name="Sreeshan A."/>
            <person name="Augustine A."/>
        </authorList>
    </citation>
    <scope>NUCLEOTIDE SEQUENCE</scope>
    <source>
        <tissue evidence="2">Leaf</tissue>
    </source>
</reference>
<feature type="compositionally biased region" description="Polar residues" evidence="1">
    <location>
        <begin position="1"/>
        <end position="18"/>
    </location>
</feature>
<sequence>MSKTKLPKQNEQHNNQNAIDFGFPSSCQKFPQKPESIWEYPSSLQAKTWKDQLT</sequence>
<evidence type="ECO:0000256" key="1">
    <source>
        <dbReference type="SAM" id="MobiDB-lite"/>
    </source>
</evidence>
<dbReference type="AlphaFoldDB" id="A0A2P2MXH3"/>
<feature type="region of interest" description="Disordered" evidence="1">
    <location>
        <begin position="1"/>
        <end position="26"/>
    </location>
</feature>
<organism evidence="2">
    <name type="scientific">Rhizophora mucronata</name>
    <name type="common">Asiatic mangrove</name>
    <dbReference type="NCBI Taxonomy" id="61149"/>
    <lineage>
        <taxon>Eukaryota</taxon>
        <taxon>Viridiplantae</taxon>
        <taxon>Streptophyta</taxon>
        <taxon>Embryophyta</taxon>
        <taxon>Tracheophyta</taxon>
        <taxon>Spermatophyta</taxon>
        <taxon>Magnoliopsida</taxon>
        <taxon>eudicotyledons</taxon>
        <taxon>Gunneridae</taxon>
        <taxon>Pentapetalae</taxon>
        <taxon>rosids</taxon>
        <taxon>fabids</taxon>
        <taxon>Malpighiales</taxon>
        <taxon>Rhizophoraceae</taxon>
        <taxon>Rhizophora</taxon>
    </lineage>
</organism>